<name>A0A378MA36_LISGR</name>
<accession>A0A378MA36</accession>
<evidence type="ECO:0000313" key="4">
    <source>
        <dbReference type="EMBL" id="STY43217.1"/>
    </source>
</evidence>
<dbReference type="PANTHER" id="PTHR43117:SF4">
    <property type="entry name" value="OSMOPROTECTANT IMPORT ATP-BINDING PROTEIN OSMV"/>
    <property type="match status" value="1"/>
</dbReference>
<evidence type="ECO:0000313" key="5">
    <source>
        <dbReference type="Proteomes" id="UP000254879"/>
    </source>
</evidence>
<dbReference type="Gene3D" id="3.40.50.300">
    <property type="entry name" value="P-loop containing nucleotide triphosphate hydrolases"/>
    <property type="match status" value="1"/>
</dbReference>
<evidence type="ECO:0000259" key="3">
    <source>
        <dbReference type="Pfam" id="PF00005"/>
    </source>
</evidence>
<dbReference type="InterPro" id="IPR027417">
    <property type="entry name" value="P-loop_NTPase"/>
</dbReference>
<dbReference type="EC" id="3.6.3.20" evidence="4"/>
<dbReference type="EMBL" id="UGPG01000001">
    <property type="protein sequence ID" value="STY43217.1"/>
    <property type="molecule type" value="Genomic_DNA"/>
</dbReference>
<keyword evidence="2" id="KW-0813">Transport</keyword>
<dbReference type="GO" id="GO:0005524">
    <property type="term" value="F:ATP binding"/>
    <property type="evidence" value="ECO:0007669"/>
    <property type="project" value="UniProtKB-KW"/>
</dbReference>
<keyword evidence="4" id="KW-0547">Nucleotide-binding</keyword>
<dbReference type="AlphaFoldDB" id="A0A378MA36"/>
<reference evidence="4 5" key="1">
    <citation type="submission" date="2018-06" db="EMBL/GenBank/DDBJ databases">
        <authorList>
            <consortium name="Pathogen Informatics"/>
            <person name="Doyle S."/>
        </authorList>
    </citation>
    <scope>NUCLEOTIDE SEQUENCE [LARGE SCALE GENOMIC DNA]</scope>
    <source>
        <strain evidence="5">NCTC 10815</strain>
    </source>
</reference>
<dbReference type="InterPro" id="IPR003439">
    <property type="entry name" value="ABC_transporter-like_ATP-bd"/>
</dbReference>
<evidence type="ECO:0000256" key="1">
    <source>
        <dbReference type="ARBA" id="ARBA00005417"/>
    </source>
</evidence>
<proteinExistence type="inferred from homology"/>
<feature type="domain" description="ABC transporter" evidence="3">
    <location>
        <begin position="18"/>
        <end position="110"/>
    </location>
</feature>
<sequence>MIKFEDVSKTYKDGLEAVKNINLEIKDGEFFVFIGPSGCGKTTTLKMINRLNKLTKGTIYIDGKRISDYDIHELRWNIGYVLQQIALFPHMTIEENIAIVPELKKWDKKKSRNASQNCSTALA</sequence>
<dbReference type="PANTHER" id="PTHR43117">
    <property type="entry name" value="OSMOPROTECTANT IMPORT ATP-BINDING PROTEIN OSMV"/>
    <property type="match status" value="1"/>
</dbReference>
<protein>
    <submittedName>
        <fullName evidence="4">sn-glycerol-3-phosphate import ATP-binding protein UgpC</fullName>
        <ecNumber evidence="4">3.6.3.20</ecNumber>
    </submittedName>
</protein>
<dbReference type="GO" id="GO:0016887">
    <property type="term" value="F:ATP hydrolysis activity"/>
    <property type="evidence" value="ECO:0007669"/>
    <property type="project" value="InterPro"/>
</dbReference>
<dbReference type="SUPFAM" id="SSF52540">
    <property type="entry name" value="P-loop containing nucleoside triphosphate hydrolases"/>
    <property type="match status" value="1"/>
</dbReference>
<evidence type="ECO:0000256" key="2">
    <source>
        <dbReference type="ARBA" id="ARBA00022448"/>
    </source>
</evidence>
<dbReference type="Pfam" id="PF00005">
    <property type="entry name" value="ABC_tran"/>
    <property type="match status" value="1"/>
</dbReference>
<keyword evidence="4" id="KW-0067">ATP-binding</keyword>
<dbReference type="Proteomes" id="UP000254879">
    <property type="component" value="Unassembled WGS sequence"/>
</dbReference>
<organism evidence="4 5">
    <name type="scientific">Listeria grayi</name>
    <name type="common">Listeria murrayi</name>
    <dbReference type="NCBI Taxonomy" id="1641"/>
    <lineage>
        <taxon>Bacteria</taxon>
        <taxon>Bacillati</taxon>
        <taxon>Bacillota</taxon>
        <taxon>Bacilli</taxon>
        <taxon>Bacillales</taxon>
        <taxon>Listeriaceae</taxon>
        <taxon>Listeria</taxon>
    </lineage>
</organism>
<keyword evidence="4" id="KW-0378">Hydrolase</keyword>
<gene>
    <name evidence="4" type="primary">ugpC_1</name>
    <name evidence="4" type="ORF">NCTC10815_00504</name>
</gene>
<comment type="similarity">
    <text evidence="1">Belongs to the ABC transporter superfamily.</text>
</comment>